<dbReference type="InterPro" id="IPR013780">
    <property type="entry name" value="Glyco_hydro_b"/>
</dbReference>
<dbReference type="InterPro" id="IPR019563">
    <property type="entry name" value="GH97_catalytic"/>
</dbReference>
<evidence type="ECO:0000256" key="3">
    <source>
        <dbReference type="ARBA" id="ARBA00022801"/>
    </source>
</evidence>
<dbReference type="Gene3D" id="2.60.40.1180">
    <property type="entry name" value="Golgi alpha-mannosidase II"/>
    <property type="match status" value="1"/>
</dbReference>
<reference evidence="9 10" key="1">
    <citation type="submission" date="2018-06" db="EMBL/GenBank/DDBJ databases">
        <title>Genomic Encyclopedia of Archaeal and Bacterial Type Strains, Phase II (KMG-II): from individual species to whole genera.</title>
        <authorList>
            <person name="Goeker M."/>
        </authorList>
    </citation>
    <scope>NUCLEOTIDE SEQUENCE [LARGE SCALE GENOMIC DNA]</scope>
    <source>
        <strain evidence="9 10">DSM 23522</strain>
    </source>
</reference>
<keyword evidence="4" id="KW-0106">Calcium</keyword>
<gene>
    <name evidence="9" type="ORF">LV92_02625</name>
</gene>
<dbReference type="InterPro" id="IPR052720">
    <property type="entry name" value="Glycosyl_hydrolase_97"/>
</dbReference>
<comment type="cofactor">
    <cofactor evidence="1">
        <name>Ca(2+)</name>
        <dbReference type="ChEBI" id="CHEBI:29108"/>
    </cofactor>
</comment>
<dbReference type="InterPro" id="IPR029483">
    <property type="entry name" value="GH97_C"/>
</dbReference>
<feature type="domain" description="Glycosyl-hydrolase 97 catalytic" evidence="6">
    <location>
        <begin position="284"/>
        <end position="432"/>
    </location>
</feature>
<sequence length="647" mass="73162">MWRMFYFFALLSGLVSCEKPHDNFNLASPDGKLSIGIELIDNKLNYRVHSGDMESIGISELEILPNASVAILKASESENDDTWDPVWGQQSSIRNNFKELQLDINIDGVGGKLLARAYNEGVAFRFVLDEGEKPKEANFKCTYNLHKGSNYFAPAGESEPLGPVDYKGLTDYLQENNSNKRNISVPLVVESPDRSYMALLESDLYASNGIDPMQLDIAGTEGKLLSVNNVQLNEKQWTSPWRVILFGKSAGDLVVNTVPINLATPSKLENTDWIKPGKTLWDWRVHGYTAPDGFEYGINTESYFRYIDFAAEKGIEYFLIDDSWYKEVTKGHFELSDKLDLKKVIDYAAEKEVDLMLYYDRRHGEYGDEELFPYYQSLGMKGIKYGFMGSNVYFTREAIQKSAASQLLIDFHDSPVPFTGIRRTYPNAITREYCHAQQDSRRAFTPESFIKMALINAITGPLDMNNGNFDLTGINSGLRQKGPRETNTYFSTVASEAARTLVIFSGLVCIPDAPEAYEAKADLFEFIQKMPVGKWDESQILHSQIGEYISTARRHDKEWFIGSVYNQQGGELNIELNFLETDTEYEVTYYEDTPETHCKTNPEAYQVRSGKVKKDDVIKAILAPGGGHCMWIRPANNGEDSDSQLLE</sequence>
<dbReference type="InterPro" id="IPR029486">
    <property type="entry name" value="GH97_N"/>
</dbReference>
<name>A0A327R809_9FLAO</name>
<keyword evidence="3" id="KW-0378">Hydrolase</keyword>
<dbReference type="Pfam" id="PF14509">
    <property type="entry name" value="GH97_C"/>
    <property type="match status" value="1"/>
</dbReference>
<organism evidence="9 10">
    <name type="scientific">Arenibacter echinorum</name>
    <dbReference type="NCBI Taxonomy" id="440515"/>
    <lineage>
        <taxon>Bacteria</taxon>
        <taxon>Pseudomonadati</taxon>
        <taxon>Bacteroidota</taxon>
        <taxon>Flavobacteriia</taxon>
        <taxon>Flavobacteriales</taxon>
        <taxon>Flavobacteriaceae</taxon>
        <taxon>Arenibacter</taxon>
    </lineage>
</organism>
<dbReference type="PANTHER" id="PTHR35803">
    <property type="entry name" value="GLUCAN 1,4-ALPHA-GLUCOSIDASE SUSB-RELATED"/>
    <property type="match status" value="1"/>
</dbReference>
<dbReference type="SUPFAM" id="SSF51445">
    <property type="entry name" value="(Trans)glycosidases"/>
    <property type="match status" value="1"/>
</dbReference>
<dbReference type="GO" id="GO:0030246">
    <property type="term" value="F:carbohydrate binding"/>
    <property type="evidence" value="ECO:0007669"/>
    <property type="project" value="InterPro"/>
</dbReference>
<proteinExistence type="predicted"/>
<protein>
    <submittedName>
        <fullName evidence="9">Alpha-glucosidase</fullName>
    </submittedName>
</protein>
<evidence type="ECO:0000256" key="4">
    <source>
        <dbReference type="ARBA" id="ARBA00022837"/>
    </source>
</evidence>
<evidence type="ECO:0000313" key="10">
    <source>
        <dbReference type="Proteomes" id="UP000249696"/>
    </source>
</evidence>
<comment type="subunit">
    <text evidence="2">Monomer.</text>
</comment>
<evidence type="ECO:0000256" key="1">
    <source>
        <dbReference type="ARBA" id="ARBA00001913"/>
    </source>
</evidence>
<dbReference type="InterPro" id="IPR013785">
    <property type="entry name" value="Aldolase_TIM"/>
</dbReference>
<dbReference type="InterPro" id="IPR014718">
    <property type="entry name" value="GH-type_carb-bd"/>
</dbReference>
<evidence type="ECO:0000259" key="6">
    <source>
        <dbReference type="Pfam" id="PF10566"/>
    </source>
</evidence>
<keyword evidence="5" id="KW-0326">Glycosidase</keyword>
<dbReference type="Pfam" id="PF10566">
    <property type="entry name" value="Glyco_hydro_97"/>
    <property type="match status" value="1"/>
</dbReference>
<evidence type="ECO:0000256" key="5">
    <source>
        <dbReference type="ARBA" id="ARBA00023295"/>
    </source>
</evidence>
<keyword evidence="10" id="KW-1185">Reference proteome</keyword>
<evidence type="ECO:0000256" key="2">
    <source>
        <dbReference type="ARBA" id="ARBA00011245"/>
    </source>
</evidence>
<feature type="domain" description="Glycosyl-hydrolase 97 N-terminal" evidence="7">
    <location>
        <begin position="26"/>
        <end position="265"/>
    </location>
</feature>
<dbReference type="AlphaFoldDB" id="A0A327R809"/>
<dbReference type="Gene3D" id="3.20.20.70">
    <property type="entry name" value="Aldolase class I"/>
    <property type="match status" value="1"/>
</dbReference>
<dbReference type="Gene3D" id="2.70.98.10">
    <property type="match status" value="1"/>
</dbReference>
<dbReference type="Proteomes" id="UP000249696">
    <property type="component" value="Unassembled WGS sequence"/>
</dbReference>
<feature type="domain" description="Glycosyl-hydrolase 97 C-terminal oligomerisation" evidence="8">
    <location>
        <begin position="534"/>
        <end position="632"/>
    </location>
</feature>
<accession>A0A327R809</accession>
<dbReference type="GO" id="GO:0016798">
    <property type="term" value="F:hydrolase activity, acting on glycosyl bonds"/>
    <property type="evidence" value="ECO:0007669"/>
    <property type="project" value="UniProtKB-KW"/>
</dbReference>
<comment type="caution">
    <text evidence="9">The sequence shown here is derived from an EMBL/GenBank/DDBJ whole genome shotgun (WGS) entry which is preliminary data.</text>
</comment>
<dbReference type="EMBL" id="QLLN01000004">
    <property type="protein sequence ID" value="RAJ11693.1"/>
    <property type="molecule type" value="Genomic_DNA"/>
</dbReference>
<dbReference type="PROSITE" id="PS51257">
    <property type="entry name" value="PROKAR_LIPOPROTEIN"/>
    <property type="match status" value="1"/>
</dbReference>
<dbReference type="InterPro" id="IPR017853">
    <property type="entry name" value="GH"/>
</dbReference>
<evidence type="ECO:0000259" key="8">
    <source>
        <dbReference type="Pfam" id="PF14509"/>
    </source>
</evidence>
<evidence type="ECO:0000259" key="7">
    <source>
        <dbReference type="Pfam" id="PF14508"/>
    </source>
</evidence>
<evidence type="ECO:0000313" key="9">
    <source>
        <dbReference type="EMBL" id="RAJ11693.1"/>
    </source>
</evidence>
<dbReference type="Pfam" id="PF14508">
    <property type="entry name" value="GH97_N"/>
    <property type="match status" value="1"/>
</dbReference>